<sequence>MINFLKVGQIINTHGIRGEVKVYPLTDDVKRFSSLKKVFIKKDEEYIPIEVQGVKYIKNLVILKLSGIEDMNEAMRYKNVFLYVDRENAVELSEDTYFIADLIGIEVIEEDGRKLGNIVSVFSTGSNDVYEIKQENGKTFLIPAIKEVVKNVDIENKKMIVKLLEGLL</sequence>
<dbReference type="GO" id="GO:0005840">
    <property type="term" value="C:ribosome"/>
    <property type="evidence" value="ECO:0007669"/>
    <property type="project" value="InterPro"/>
</dbReference>
<feature type="domain" description="Ribosome maturation factor RimM PRC barrel" evidence="7">
    <location>
        <begin position="101"/>
        <end position="167"/>
    </location>
</feature>
<dbReference type="GO" id="GO:0006364">
    <property type="term" value="P:rRNA processing"/>
    <property type="evidence" value="ECO:0007669"/>
    <property type="project" value="UniProtKB-UniRule"/>
</dbReference>
<gene>
    <name evidence="5" type="primary">rimM</name>
    <name evidence="8" type="ORF">Q428_03320</name>
</gene>
<comment type="subcellular location">
    <subcellularLocation>
        <location evidence="5">Cytoplasm</location>
    </subcellularLocation>
</comment>
<dbReference type="EMBL" id="AZQP01000006">
    <property type="protein sequence ID" value="EYE89320.1"/>
    <property type="molecule type" value="Genomic_DNA"/>
</dbReference>
<evidence type="ECO:0000256" key="1">
    <source>
        <dbReference type="ARBA" id="ARBA00022490"/>
    </source>
</evidence>
<accession>A0A017RZF3</accession>
<keyword evidence="1 5" id="KW-0963">Cytoplasm</keyword>
<keyword evidence="3 5" id="KW-0698">rRNA processing</keyword>
<dbReference type="GO" id="GO:0042274">
    <property type="term" value="P:ribosomal small subunit biogenesis"/>
    <property type="evidence" value="ECO:0007669"/>
    <property type="project" value="UniProtKB-UniRule"/>
</dbReference>
<dbReference type="RefSeq" id="WP_035378127.1">
    <property type="nucleotide sequence ID" value="NZ_AZQP01000006.1"/>
</dbReference>
<dbReference type="InterPro" id="IPR036976">
    <property type="entry name" value="RimM_N_sf"/>
</dbReference>
<keyword evidence="2 5" id="KW-0690">Ribosome biogenesis</keyword>
<protein>
    <recommendedName>
        <fullName evidence="5">Ribosome maturation factor RimM</fullName>
    </recommendedName>
</protein>
<dbReference type="NCBIfam" id="TIGR02273">
    <property type="entry name" value="16S_RimM"/>
    <property type="match status" value="1"/>
</dbReference>
<reference evidence="8 9" key="1">
    <citation type="journal article" date="2014" name="Genome Announc.">
        <title>Draft Genome Sequence of Fervidicella metallireducens Strain AeBT, an Iron-Reducing Thermoanaerobe from the Great Artesian Basin.</title>
        <authorList>
            <person name="Patel B.K."/>
        </authorList>
    </citation>
    <scope>NUCLEOTIDE SEQUENCE [LARGE SCALE GENOMIC DNA]</scope>
    <source>
        <strain evidence="8 9">AeB</strain>
    </source>
</reference>
<keyword evidence="9" id="KW-1185">Reference proteome</keyword>
<dbReference type="SUPFAM" id="SSF50346">
    <property type="entry name" value="PRC-barrel domain"/>
    <property type="match status" value="1"/>
</dbReference>
<evidence type="ECO:0000313" key="9">
    <source>
        <dbReference type="Proteomes" id="UP000019681"/>
    </source>
</evidence>
<dbReference type="InterPro" id="IPR011033">
    <property type="entry name" value="PRC_barrel-like_sf"/>
</dbReference>
<dbReference type="STRING" id="1403537.Q428_03320"/>
<dbReference type="GO" id="GO:0043022">
    <property type="term" value="F:ribosome binding"/>
    <property type="evidence" value="ECO:0007669"/>
    <property type="project" value="InterPro"/>
</dbReference>
<comment type="similarity">
    <text evidence="5">Belongs to the RimM family.</text>
</comment>
<dbReference type="SUPFAM" id="SSF50447">
    <property type="entry name" value="Translation proteins"/>
    <property type="match status" value="1"/>
</dbReference>
<name>A0A017RZF3_9CLOT</name>
<organism evidence="8 9">
    <name type="scientific">Fervidicella metallireducens AeB</name>
    <dbReference type="NCBI Taxonomy" id="1403537"/>
    <lineage>
        <taxon>Bacteria</taxon>
        <taxon>Bacillati</taxon>
        <taxon>Bacillota</taxon>
        <taxon>Clostridia</taxon>
        <taxon>Eubacteriales</taxon>
        <taxon>Clostridiaceae</taxon>
        <taxon>Fervidicella</taxon>
    </lineage>
</organism>
<dbReference type="HAMAP" id="MF_00014">
    <property type="entry name" value="Ribosome_mat_RimM"/>
    <property type="match status" value="1"/>
</dbReference>
<evidence type="ECO:0000256" key="2">
    <source>
        <dbReference type="ARBA" id="ARBA00022517"/>
    </source>
</evidence>
<comment type="caution">
    <text evidence="8">The sequence shown here is derived from an EMBL/GenBank/DDBJ whole genome shotgun (WGS) entry which is preliminary data.</text>
</comment>
<evidence type="ECO:0000313" key="8">
    <source>
        <dbReference type="EMBL" id="EYE89320.1"/>
    </source>
</evidence>
<evidence type="ECO:0000259" key="6">
    <source>
        <dbReference type="Pfam" id="PF01782"/>
    </source>
</evidence>
<evidence type="ECO:0000256" key="3">
    <source>
        <dbReference type="ARBA" id="ARBA00022552"/>
    </source>
</evidence>
<evidence type="ECO:0000256" key="5">
    <source>
        <dbReference type="HAMAP-Rule" id="MF_00014"/>
    </source>
</evidence>
<keyword evidence="4 5" id="KW-0143">Chaperone</keyword>
<dbReference type="AlphaFoldDB" id="A0A017RZF3"/>
<dbReference type="GO" id="GO:0005737">
    <property type="term" value="C:cytoplasm"/>
    <property type="evidence" value="ECO:0007669"/>
    <property type="project" value="UniProtKB-SubCell"/>
</dbReference>
<dbReference type="InterPro" id="IPR002676">
    <property type="entry name" value="RimM_N"/>
</dbReference>
<evidence type="ECO:0000256" key="4">
    <source>
        <dbReference type="ARBA" id="ARBA00023186"/>
    </source>
</evidence>
<dbReference type="Pfam" id="PF24986">
    <property type="entry name" value="PRC_RimM"/>
    <property type="match status" value="1"/>
</dbReference>
<comment type="function">
    <text evidence="5">An accessory protein needed during the final step in the assembly of 30S ribosomal subunit, possibly for assembly of the head region. Essential for efficient processing of 16S rRNA. May be needed both before and after RbfA during the maturation of 16S rRNA. It has affinity for free ribosomal 30S subunits but not for 70S ribosomes.</text>
</comment>
<dbReference type="Pfam" id="PF01782">
    <property type="entry name" value="RimM"/>
    <property type="match status" value="1"/>
</dbReference>
<dbReference type="InterPro" id="IPR011961">
    <property type="entry name" value="RimM"/>
</dbReference>
<comment type="subunit">
    <text evidence="5">Binds ribosomal protein uS19.</text>
</comment>
<dbReference type="Gene3D" id="2.30.30.240">
    <property type="entry name" value="PRC-barrel domain"/>
    <property type="match status" value="1"/>
</dbReference>
<feature type="domain" description="RimM N-terminal" evidence="6">
    <location>
        <begin position="7"/>
        <end position="87"/>
    </location>
</feature>
<proteinExistence type="inferred from homology"/>
<evidence type="ECO:0000259" key="7">
    <source>
        <dbReference type="Pfam" id="PF24986"/>
    </source>
</evidence>
<dbReference type="PANTHER" id="PTHR33692">
    <property type="entry name" value="RIBOSOME MATURATION FACTOR RIMM"/>
    <property type="match status" value="1"/>
</dbReference>
<comment type="domain">
    <text evidence="5">The PRC barrel domain binds ribosomal protein uS19.</text>
</comment>
<dbReference type="Proteomes" id="UP000019681">
    <property type="component" value="Unassembled WGS sequence"/>
</dbReference>
<dbReference type="InterPro" id="IPR009000">
    <property type="entry name" value="Transl_B-barrel_sf"/>
</dbReference>
<dbReference type="Gene3D" id="2.40.30.60">
    <property type="entry name" value="RimM"/>
    <property type="match status" value="1"/>
</dbReference>
<dbReference type="PANTHER" id="PTHR33692:SF1">
    <property type="entry name" value="RIBOSOME MATURATION FACTOR RIMM"/>
    <property type="match status" value="1"/>
</dbReference>
<dbReference type="OrthoDB" id="9810331at2"/>
<dbReference type="InterPro" id="IPR056792">
    <property type="entry name" value="PRC_RimM"/>
</dbReference>